<dbReference type="GO" id="GO:0004519">
    <property type="term" value="F:endonuclease activity"/>
    <property type="evidence" value="ECO:0007669"/>
    <property type="project" value="UniProtKB-KW"/>
</dbReference>
<evidence type="ECO:0000259" key="9">
    <source>
        <dbReference type="PROSITE" id="PS50878"/>
    </source>
</evidence>
<evidence type="ECO:0000256" key="4">
    <source>
        <dbReference type="ARBA" id="ARBA00022695"/>
    </source>
</evidence>
<dbReference type="InterPro" id="IPR041373">
    <property type="entry name" value="RT_RNaseH"/>
</dbReference>
<feature type="domain" description="Reverse transcriptase" evidence="9">
    <location>
        <begin position="198"/>
        <end position="382"/>
    </location>
</feature>
<dbReference type="GO" id="GO:0003964">
    <property type="term" value="F:RNA-directed DNA polymerase activity"/>
    <property type="evidence" value="ECO:0007669"/>
    <property type="project" value="UniProtKB-KW"/>
</dbReference>
<proteinExistence type="predicted"/>
<dbReference type="SUPFAM" id="SSF56672">
    <property type="entry name" value="DNA/RNA polymerases"/>
    <property type="match status" value="1"/>
</dbReference>
<dbReference type="PANTHER" id="PTHR37984:SF5">
    <property type="entry name" value="PROTEIN NYNRIN-LIKE"/>
    <property type="match status" value="1"/>
</dbReference>
<keyword evidence="6" id="KW-0255">Endonuclease</keyword>
<evidence type="ECO:0000256" key="3">
    <source>
        <dbReference type="ARBA" id="ARBA00022679"/>
    </source>
</evidence>
<keyword evidence="2" id="KW-0645">Protease</keyword>
<name>A0A0A9XD39_LYGHE</name>
<dbReference type="EC" id="2.7.7.49" evidence="1"/>
<protein>
    <recommendedName>
        <fullName evidence="1">RNA-directed DNA polymerase</fullName>
        <ecNumber evidence="1">2.7.7.49</ecNumber>
    </recommendedName>
</protein>
<dbReference type="InterPro" id="IPR050951">
    <property type="entry name" value="Retrovirus_Pol_polyprotein"/>
</dbReference>
<dbReference type="GO" id="GO:0006508">
    <property type="term" value="P:proteolysis"/>
    <property type="evidence" value="ECO:0007669"/>
    <property type="project" value="UniProtKB-KW"/>
</dbReference>
<evidence type="ECO:0000256" key="7">
    <source>
        <dbReference type="ARBA" id="ARBA00022801"/>
    </source>
</evidence>
<accession>A0A0A9XD39</accession>
<organism evidence="10">
    <name type="scientific">Lygus hesperus</name>
    <name type="common">Western plant bug</name>
    <dbReference type="NCBI Taxonomy" id="30085"/>
    <lineage>
        <taxon>Eukaryota</taxon>
        <taxon>Metazoa</taxon>
        <taxon>Ecdysozoa</taxon>
        <taxon>Arthropoda</taxon>
        <taxon>Hexapoda</taxon>
        <taxon>Insecta</taxon>
        <taxon>Pterygota</taxon>
        <taxon>Neoptera</taxon>
        <taxon>Paraneoptera</taxon>
        <taxon>Hemiptera</taxon>
        <taxon>Heteroptera</taxon>
        <taxon>Panheteroptera</taxon>
        <taxon>Cimicomorpha</taxon>
        <taxon>Miridae</taxon>
        <taxon>Mirini</taxon>
        <taxon>Lygus</taxon>
    </lineage>
</organism>
<dbReference type="CDD" id="cd09274">
    <property type="entry name" value="RNase_HI_RT_Ty3"/>
    <property type="match status" value="1"/>
</dbReference>
<dbReference type="FunFam" id="3.30.70.270:FF:000020">
    <property type="entry name" value="Transposon Tf2-6 polyprotein-like Protein"/>
    <property type="match status" value="1"/>
</dbReference>
<dbReference type="InterPro" id="IPR043128">
    <property type="entry name" value="Rev_trsase/Diguanyl_cyclase"/>
</dbReference>
<dbReference type="FunFam" id="3.10.10.10:FF:000007">
    <property type="entry name" value="Retrovirus-related Pol polyprotein from transposon 17.6-like Protein"/>
    <property type="match status" value="1"/>
</dbReference>
<gene>
    <name evidence="10" type="primary">pol_338</name>
    <name evidence="10" type="ORF">CM83_34981</name>
</gene>
<sequence length="631" mass="72789">LKYLVKSSTPLPVPLQTHPSEQNLKIEFERAIPPRSITQIKVPVTSNGKEGIIPYFKQGPLEIPECLVQIQNNECYLGILNNSEDEQILNLTKPLLAEEIPKLDRLDQTEINYFDTDDYKFNPKNIRTDHMNDEERKRILNLVHQYKDLFHYEGNALTFTNQVQHVIRTTDEIPVYTRNYRYPEIYKKEIETQIKEMLAQGIIQPSSSPWNSPLWIVPKKLDSSGKQKYRVVIDFRGLNSKTIDDRYPLPNISDLLDKLGRCQYFSCIDLKSGFHQIQMHPDSIQKTAFSSENGHWEFTRMPMGLKNGPPSFQRLLDNVLRGLQNEICTVFIDDVIVYSTSLEEHITSLRKVFDRLREANLKIQLDKTEFLKRECVYLGHLITPEGVKPNPQKTEAISKYPIPTTPKQIKGFLGLLGYYRKFIKNFAGITKPLTQCLKKGATINPADTEYVECFEKCKTLLTNDPILQYPDFSKPFNLTTDASNLAIGAILSQNTNGADLPIAYASRTLNDHERNLSTIEKECLACVWATQYFRPYLFGRKFKIFSDHKPLQWLFSLKEPSSKLFRWRLKLEEYDYEIQYKKGSSNLNADALSRVEINANETFPGTSTDIPLDESEIDEIVAEAAVRHLND</sequence>
<reference evidence="10" key="1">
    <citation type="journal article" date="2014" name="PLoS ONE">
        <title>Transcriptome-Based Identification of ABC Transporters in the Western Tarnished Plant Bug Lygus hesperus.</title>
        <authorList>
            <person name="Hull J.J."/>
            <person name="Chaney K."/>
            <person name="Geib S.M."/>
            <person name="Fabrick J.A."/>
            <person name="Brent C.S."/>
            <person name="Walsh D."/>
            <person name="Lavine L.C."/>
        </authorList>
    </citation>
    <scope>NUCLEOTIDE SEQUENCE</scope>
</reference>
<dbReference type="AlphaFoldDB" id="A0A0A9XD39"/>
<dbReference type="InterPro" id="IPR043502">
    <property type="entry name" value="DNA/RNA_pol_sf"/>
</dbReference>
<evidence type="ECO:0000256" key="5">
    <source>
        <dbReference type="ARBA" id="ARBA00022722"/>
    </source>
</evidence>
<evidence type="ECO:0000256" key="8">
    <source>
        <dbReference type="ARBA" id="ARBA00022918"/>
    </source>
</evidence>
<evidence type="ECO:0000256" key="2">
    <source>
        <dbReference type="ARBA" id="ARBA00022670"/>
    </source>
</evidence>
<dbReference type="EMBL" id="GBHO01024992">
    <property type="protein sequence ID" value="JAG18612.1"/>
    <property type="molecule type" value="Transcribed_RNA"/>
</dbReference>
<dbReference type="Gene3D" id="3.10.10.10">
    <property type="entry name" value="HIV Type 1 Reverse Transcriptase, subunit A, domain 1"/>
    <property type="match status" value="1"/>
</dbReference>
<dbReference type="GO" id="GO:0008233">
    <property type="term" value="F:peptidase activity"/>
    <property type="evidence" value="ECO:0007669"/>
    <property type="project" value="UniProtKB-KW"/>
</dbReference>
<dbReference type="Gene3D" id="3.30.70.270">
    <property type="match status" value="2"/>
</dbReference>
<evidence type="ECO:0000256" key="1">
    <source>
        <dbReference type="ARBA" id="ARBA00012493"/>
    </source>
</evidence>
<reference evidence="10" key="2">
    <citation type="submission" date="2014-07" db="EMBL/GenBank/DDBJ databases">
        <authorList>
            <person name="Hull J."/>
        </authorList>
    </citation>
    <scope>NUCLEOTIDE SEQUENCE</scope>
</reference>
<dbReference type="PANTHER" id="PTHR37984">
    <property type="entry name" value="PROTEIN CBG26694"/>
    <property type="match status" value="1"/>
</dbReference>
<keyword evidence="8" id="KW-0695">RNA-directed DNA polymerase</keyword>
<keyword evidence="4" id="KW-0548">Nucleotidyltransferase</keyword>
<feature type="non-terminal residue" evidence="10">
    <location>
        <position position="631"/>
    </location>
</feature>
<dbReference type="InterPro" id="IPR000477">
    <property type="entry name" value="RT_dom"/>
</dbReference>
<evidence type="ECO:0000256" key="6">
    <source>
        <dbReference type="ARBA" id="ARBA00022759"/>
    </source>
</evidence>
<dbReference type="PROSITE" id="PS50878">
    <property type="entry name" value="RT_POL"/>
    <property type="match status" value="1"/>
</dbReference>
<evidence type="ECO:0000313" key="10">
    <source>
        <dbReference type="EMBL" id="JAG18612.1"/>
    </source>
</evidence>
<keyword evidence="5" id="KW-0540">Nuclease</keyword>
<dbReference type="Pfam" id="PF00078">
    <property type="entry name" value="RVT_1"/>
    <property type="match status" value="1"/>
</dbReference>
<dbReference type="CDD" id="cd01647">
    <property type="entry name" value="RT_LTR"/>
    <property type="match status" value="1"/>
</dbReference>
<dbReference type="Pfam" id="PF17917">
    <property type="entry name" value="RT_RNaseH"/>
    <property type="match status" value="1"/>
</dbReference>
<feature type="non-terminal residue" evidence="10">
    <location>
        <position position="1"/>
    </location>
</feature>
<keyword evidence="3" id="KW-0808">Transferase</keyword>
<keyword evidence="7" id="KW-0378">Hydrolase</keyword>